<reference evidence="2 3" key="1">
    <citation type="submission" date="2016-06" db="EMBL/GenBank/DDBJ databases">
        <authorList>
            <person name="Kjaerup R.B."/>
            <person name="Dalgaard T.S."/>
            <person name="Juul-Madsen H.R."/>
        </authorList>
    </citation>
    <scope>NUCLEOTIDE SEQUENCE [LARGE SCALE GENOMIC DNA]</scope>
    <source>
        <strain evidence="2 3">373-A1</strain>
    </source>
</reference>
<evidence type="ECO:0000313" key="3">
    <source>
        <dbReference type="Proteomes" id="UP000092714"/>
    </source>
</evidence>
<gene>
    <name evidence="2" type="ORF">CP373A1_03455</name>
</gene>
<evidence type="ECO:0008006" key="4">
    <source>
        <dbReference type="Google" id="ProtNLM"/>
    </source>
</evidence>
<organism evidence="2 3">
    <name type="scientific">Clostridium paraputrificum</name>
    <dbReference type="NCBI Taxonomy" id="29363"/>
    <lineage>
        <taxon>Bacteria</taxon>
        <taxon>Bacillati</taxon>
        <taxon>Bacillota</taxon>
        <taxon>Clostridia</taxon>
        <taxon>Eubacteriales</taxon>
        <taxon>Clostridiaceae</taxon>
        <taxon>Clostridium</taxon>
    </lineage>
</organism>
<protein>
    <recommendedName>
        <fullName evidence="4">Prepilin-type N-terminal cleavage/methylation domain-containing protein</fullName>
    </recommendedName>
</protein>
<dbReference type="Proteomes" id="UP000092714">
    <property type="component" value="Unassembled WGS sequence"/>
</dbReference>
<keyword evidence="3" id="KW-1185">Reference proteome</keyword>
<dbReference type="RefSeq" id="WP_065254365.1">
    <property type="nucleotide sequence ID" value="NZ_JADPFS010000024.1"/>
</dbReference>
<evidence type="ECO:0000256" key="1">
    <source>
        <dbReference type="SAM" id="Phobius"/>
    </source>
</evidence>
<feature type="transmembrane region" description="Helical" evidence="1">
    <location>
        <begin position="7"/>
        <end position="31"/>
    </location>
</feature>
<sequence length="154" mass="17858">MKKGYTLIELVVVMLILGIILSFSFSGYNLYKSFEENIKVENFLYELEDAFCYGRDYCKNNGVIGTIKLREYEDKFIILFSSGGDTKIKRELEKSIMIDNDYVLFYPIVDSYDISKYGIVQSKTTLLKDSRNNKYQLSINPTVNNIYVGKRKNG</sequence>
<dbReference type="InterPro" id="IPR012902">
    <property type="entry name" value="N_methyl_site"/>
</dbReference>
<accession>A0A1B8RT34</accession>
<comment type="caution">
    <text evidence="2">The sequence shown here is derived from an EMBL/GenBank/DDBJ whole genome shotgun (WGS) entry which is preliminary data.</text>
</comment>
<proteinExistence type="predicted"/>
<dbReference type="AlphaFoldDB" id="A0A1B8RT34"/>
<dbReference type="InterPro" id="IPR045584">
    <property type="entry name" value="Pilin-like"/>
</dbReference>
<dbReference type="EMBL" id="MAPZ01000010">
    <property type="protein sequence ID" value="OBY11993.1"/>
    <property type="molecule type" value="Genomic_DNA"/>
</dbReference>
<dbReference type="Pfam" id="PF07963">
    <property type="entry name" value="N_methyl"/>
    <property type="match status" value="1"/>
</dbReference>
<keyword evidence="1" id="KW-1133">Transmembrane helix</keyword>
<keyword evidence="1" id="KW-0812">Transmembrane</keyword>
<evidence type="ECO:0000313" key="2">
    <source>
        <dbReference type="EMBL" id="OBY11993.1"/>
    </source>
</evidence>
<dbReference type="NCBIfam" id="TIGR02532">
    <property type="entry name" value="IV_pilin_GFxxxE"/>
    <property type="match status" value="1"/>
</dbReference>
<keyword evidence="1" id="KW-0472">Membrane</keyword>
<dbReference type="SUPFAM" id="SSF54523">
    <property type="entry name" value="Pili subunits"/>
    <property type="match status" value="1"/>
</dbReference>
<name>A0A1B8RT34_9CLOT</name>